<dbReference type="EMBL" id="LN829119">
    <property type="protein sequence ID" value="CPR19155.1"/>
    <property type="molecule type" value="Genomic_DNA"/>
</dbReference>
<dbReference type="InterPro" id="IPR011010">
    <property type="entry name" value="DNA_brk_join_enz"/>
</dbReference>
<protein>
    <recommendedName>
        <fullName evidence="3">Integrase</fullName>
    </recommendedName>
</protein>
<evidence type="ECO:0000313" key="1">
    <source>
        <dbReference type="EMBL" id="CPR19155.1"/>
    </source>
</evidence>
<dbReference type="GO" id="GO:0003677">
    <property type="term" value="F:DNA binding"/>
    <property type="evidence" value="ECO:0007669"/>
    <property type="project" value="InterPro"/>
</dbReference>
<evidence type="ECO:0008006" key="3">
    <source>
        <dbReference type="Google" id="ProtNLM"/>
    </source>
</evidence>
<dbReference type="RefSeq" id="WP_160298696.1">
    <property type="nucleotide sequence ID" value="NZ_LN829118.1"/>
</dbReference>
<dbReference type="AlphaFoldDB" id="A0A0D6JG36"/>
<evidence type="ECO:0000313" key="2">
    <source>
        <dbReference type="Proteomes" id="UP000033187"/>
    </source>
</evidence>
<organism evidence="1 2">
    <name type="scientific">Candidatus Filomicrobium marinum</name>
    <dbReference type="NCBI Taxonomy" id="1608628"/>
    <lineage>
        <taxon>Bacteria</taxon>
        <taxon>Pseudomonadati</taxon>
        <taxon>Pseudomonadota</taxon>
        <taxon>Alphaproteobacteria</taxon>
        <taxon>Hyphomicrobiales</taxon>
        <taxon>Hyphomicrobiaceae</taxon>
        <taxon>Filomicrobium</taxon>
    </lineage>
</organism>
<name>A0A0D6JG36_9HYPH</name>
<gene>
    <name evidence="1" type="ORF">YBN1229_v1_2033</name>
</gene>
<keyword evidence="2" id="KW-1185">Reference proteome</keyword>
<accession>A0A0D6JG36</accession>
<dbReference type="KEGG" id="fil:BN1229_v1_2031"/>
<dbReference type="KEGG" id="fiy:BN1229_v1_2033"/>
<dbReference type="Proteomes" id="UP000033187">
    <property type="component" value="Chromosome 1"/>
</dbReference>
<sequence length="57" mass="6257">MACATLAAENGATTKQLMSIFGWLDPKQAELYTRKAERNRLAANATTLLTRANEDQS</sequence>
<dbReference type="SUPFAM" id="SSF56349">
    <property type="entry name" value="DNA breaking-rejoining enzymes"/>
    <property type="match status" value="1"/>
</dbReference>
<proteinExistence type="predicted"/>
<reference evidence="2" key="1">
    <citation type="submission" date="2015-02" db="EMBL/GenBank/DDBJ databases">
        <authorList>
            <person name="Chooi Y.-H."/>
        </authorList>
    </citation>
    <scope>NUCLEOTIDE SEQUENCE [LARGE SCALE GENOMIC DNA]</scope>
    <source>
        <strain evidence="2">strain Y</strain>
    </source>
</reference>